<feature type="compositionally biased region" description="Acidic residues" evidence="1">
    <location>
        <begin position="74"/>
        <end position="90"/>
    </location>
</feature>
<feature type="domain" description="Histone deacetylase interacting" evidence="2">
    <location>
        <begin position="117"/>
        <end position="194"/>
    </location>
</feature>
<gene>
    <name evidence="3" type="primary">A07p012410.1_BraROA</name>
    <name evidence="3" type="ORF">IGI04_026440</name>
</gene>
<evidence type="ECO:0000313" key="3">
    <source>
        <dbReference type="EMBL" id="KAG5378598.1"/>
    </source>
</evidence>
<evidence type="ECO:0000259" key="2">
    <source>
        <dbReference type="Pfam" id="PF08295"/>
    </source>
</evidence>
<proteinExistence type="predicted"/>
<dbReference type="InterPro" id="IPR013194">
    <property type="entry name" value="HDAC_interact_dom"/>
</dbReference>
<organism evidence="3 4">
    <name type="scientific">Brassica rapa subsp. trilocularis</name>
    <dbReference type="NCBI Taxonomy" id="1813537"/>
    <lineage>
        <taxon>Eukaryota</taxon>
        <taxon>Viridiplantae</taxon>
        <taxon>Streptophyta</taxon>
        <taxon>Embryophyta</taxon>
        <taxon>Tracheophyta</taxon>
        <taxon>Spermatophyta</taxon>
        <taxon>Magnoliopsida</taxon>
        <taxon>eudicotyledons</taxon>
        <taxon>Gunneridae</taxon>
        <taxon>Pentapetalae</taxon>
        <taxon>rosids</taxon>
        <taxon>malvids</taxon>
        <taxon>Brassicales</taxon>
        <taxon>Brassicaceae</taxon>
        <taxon>Brassiceae</taxon>
        <taxon>Brassica</taxon>
    </lineage>
</organism>
<accession>A0ABQ7KZX1</accession>
<keyword evidence="4" id="KW-1185">Reference proteome</keyword>
<dbReference type="EMBL" id="JADBGQ010000009">
    <property type="protein sequence ID" value="KAG5378598.1"/>
    <property type="molecule type" value="Genomic_DNA"/>
</dbReference>
<sequence length="272" mass="32026">MEDDSEAIDNLRETIKMSLSPSAMISYDSLVQDFTLDRIGVAEMTTSLRRLLEKDEFLHQRFLEATNELKQEQEDANGETQDVEVDDESAKEDPHVHVESNLEADLENPKEDVTLEITPSYELIPAEERSLAVVSGTVLNNEFRQVKVETPRPKKLIGYKKHVADYEDERYQNDMMIEYLTSAVEHWEKVMRKEMRIEDVEEKFYTCIEELDRGGMIKKLKQNYQEALPVILYRLKEKLTYQILTRETKSSRWKQIESTEKARSRKRRRLTI</sequence>
<name>A0ABQ7KZX1_BRACM</name>
<evidence type="ECO:0000256" key="1">
    <source>
        <dbReference type="SAM" id="MobiDB-lite"/>
    </source>
</evidence>
<comment type="caution">
    <text evidence="3">The sequence shown here is derived from an EMBL/GenBank/DDBJ whole genome shotgun (WGS) entry which is preliminary data.</text>
</comment>
<feature type="region of interest" description="Disordered" evidence="1">
    <location>
        <begin position="68"/>
        <end position="106"/>
    </location>
</feature>
<feature type="compositionally biased region" description="Basic and acidic residues" evidence="1">
    <location>
        <begin position="91"/>
        <end position="100"/>
    </location>
</feature>
<evidence type="ECO:0000313" key="4">
    <source>
        <dbReference type="Proteomes" id="UP000823674"/>
    </source>
</evidence>
<reference evidence="3 4" key="1">
    <citation type="submission" date="2021-03" db="EMBL/GenBank/DDBJ databases">
        <authorList>
            <person name="King G.J."/>
            <person name="Bancroft I."/>
            <person name="Baten A."/>
            <person name="Bloomfield J."/>
            <person name="Borpatragohain P."/>
            <person name="He Z."/>
            <person name="Irish N."/>
            <person name="Irwin J."/>
            <person name="Liu K."/>
            <person name="Mauleon R.P."/>
            <person name="Moore J."/>
            <person name="Morris R."/>
            <person name="Ostergaard L."/>
            <person name="Wang B."/>
            <person name="Wells R."/>
        </authorList>
    </citation>
    <scope>NUCLEOTIDE SEQUENCE [LARGE SCALE GENOMIC DNA]</scope>
    <source>
        <strain evidence="3">R-o-18</strain>
        <tissue evidence="3">Leaf</tissue>
    </source>
</reference>
<protein>
    <recommendedName>
        <fullName evidence="2">Histone deacetylase interacting domain-containing protein</fullName>
    </recommendedName>
</protein>
<dbReference type="Pfam" id="PF08295">
    <property type="entry name" value="Sin3_corepress"/>
    <property type="match status" value="1"/>
</dbReference>
<dbReference type="Proteomes" id="UP000823674">
    <property type="component" value="Chromosome A07"/>
</dbReference>